<dbReference type="FunFam" id="2.40.30.10:FF:000018">
    <property type="entry name" value="Ferredoxin--NADP(+) reductase"/>
    <property type="match status" value="1"/>
</dbReference>
<dbReference type="OrthoDB" id="9784483at2"/>
<dbReference type="InterPro" id="IPR051930">
    <property type="entry name" value="FNR_type-1"/>
</dbReference>
<dbReference type="PANTHER" id="PTHR47878">
    <property type="entry name" value="OXIDOREDUCTASE FAD/NAD(P)-BINDING DOMAIN PROTEIN"/>
    <property type="match status" value="1"/>
</dbReference>
<dbReference type="PRINTS" id="PR00371">
    <property type="entry name" value="FPNCR"/>
</dbReference>
<dbReference type="GO" id="GO:0042167">
    <property type="term" value="P:heme catabolic process"/>
    <property type="evidence" value="ECO:0007669"/>
    <property type="project" value="TreeGrafter"/>
</dbReference>
<keyword evidence="9" id="KW-0521">NADP</keyword>
<keyword evidence="8" id="KW-0274">FAD</keyword>
<keyword evidence="7" id="KW-0547">Nucleotide-binding</keyword>
<dbReference type="AlphaFoldDB" id="A0A1M5ADW0"/>
<dbReference type="GO" id="GO:0000166">
    <property type="term" value="F:nucleotide binding"/>
    <property type="evidence" value="ECO:0007669"/>
    <property type="project" value="UniProtKB-KW"/>
</dbReference>
<dbReference type="Pfam" id="PF00970">
    <property type="entry name" value="FAD_binding_6"/>
    <property type="match status" value="1"/>
</dbReference>
<dbReference type="InterPro" id="IPR039261">
    <property type="entry name" value="FNR_nucleotide-bd"/>
</dbReference>
<dbReference type="Gene3D" id="2.40.30.10">
    <property type="entry name" value="Translation factors"/>
    <property type="match status" value="1"/>
</dbReference>
<dbReference type="FunFam" id="3.40.50.80:FF:000002">
    <property type="entry name" value="Ferredoxin--NADP reductase"/>
    <property type="match status" value="1"/>
</dbReference>
<evidence type="ECO:0000256" key="3">
    <source>
        <dbReference type="ARBA" id="ARBA00011245"/>
    </source>
</evidence>
<dbReference type="InterPro" id="IPR017938">
    <property type="entry name" value="Riboflavin_synthase-like_b-brl"/>
</dbReference>
<evidence type="ECO:0000313" key="14">
    <source>
        <dbReference type="Proteomes" id="UP000184346"/>
    </source>
</evidence>
<dbReference type="Pfam" id="PF00175">
    <property type="entry name" value="NAD_binding_1"/>
    <property type="match status" value="1"/>
</dbReference>
<proteinExistence type="inferred from homology"/>
<dbReference type="Proteomes" id="UP000184346">
    <property type="component" value="Unassembled WGS sequence"/>
</dbReference>
<evidence type="ECO:0000256" key="8">
    <source>
        <dbReference type="ARBA" id="ARBA00022827"/>
    </source>
</evidence>
<dbReference type="CDD" id="cd06195">
    <property type="entry name" value="FNR1"/>
    <property type="match status" value="1"/>
</dbReference>
<dbReference type="InterPro" id="IPR008333">
    <property type="entry name" value="Cbr1-like_FAD-bd_dom"/>
</dbReference>
<evidence type="ECO:0000256" key="6">
    <source>
        <dbReference type="ARBA" id="ARBA00022630"/>
    </source>
</evidence>
<evidence type="ECO:0000256" key="10">
    <source>
        <dbReference type="ARBA" id="ARBA00023002"/>
    </source>
</evidence>
<comment type="similarity">
    <text evidence="2">Belongs to the ferredoxin--NADP reductase type 1 family.</text>
</comment>
<dbReference type="EC" id="1.18.1.2" evidence="4"/>
<dbReference type="EMBL" id="FQUJ01000009">
    <property type="protein sequence ID" value="SHF28324.1"/>
    <property type="molecule type" value="Genomic_DNA"/>
</dbReference>
<keyword evidence="6" id="KW-0285">Flavoprotein</keyword>
<comment type="catalytic activity">
    <reaction evidence="11">
        <text>2 reduced [2Fe-2S]-[ferredoxin] + NADP(+) + H(+) = 2 oxidized [2Fe-2S]-[ferredoxin] + NADPH</text>
        <dbReference type="Rhea" id="RHEA:20125"/>
        <dbReference type="Rhea" id="RHEA-COMP:10000"/>
        <dbReference type="Rhea" id="RHEA-COMP:10001"/>
        <dbReference type="ChEBI" id="CHEBI:15378"/>
        <dbReference type="ChEBI" id="CHEBI:33737"/>
        <dbReference type="ChEBI" id="CHEBI:33738"/>
        <dbReference type="ChEBI" id="CHEBI:57783"/>
        <dbReference type="ChEBI" id="CHEBI:58349"/>
        <dbReference type="EC" id="1.18.1.2"/>
    </reaction>
</comment>
<keyword evidence="10" id="KW-0560">Oxidoreductase</keyword>
<reference evidence="13 14" key="1">
    <citation type="submission" date="2016-11" db="EMBL/GenBank/DDBJ databases">
        <authorList>
            <person name="Jaros S."/>
            <person name="Januszkiewicz K."/>
            <person name="Wedrychowicz H."/>
        </authorList>
    </citation>
    <scope>NUCLEOTIDE SEQUENCE [LARGE SCALE GENOMIC DNA]</scope>
    <source>
        <strain evidence="13 14">DSM 19980</strain>
    </source>
</reference>
<sequence length="258" mass="29012">MSKFALEDVLSVHHWNDTLFSFRTTRERSLRFKNGQFVMIGLEVQGKPLMRAYSIASPNYEDHLEFFSIKVQDGPLTSRLQHLKVGDQIMVSRKPTGTLVTDDLLPGRNLYLLSTGTGLAPFMSLIQDPEVYERFEKVVLVHGVRNVNELAYADFISKELPAHEYLGDEISEKLIYYPTVTREAFHTTGRLTDHIASGKLFKDAGVPAIDPKQDRAMICGSPAMLADTSGLLDDLGFKISPRMGEPGDYVIERAFVEK</sequence>
<evidence type="ECO:0000259" key="12">
    <source>
        <dbReference type="PROSITE" id="PS51384"/>
    </source>
</evidence>
<dbReference type="Gene3D" id="3.40.50.80">
    <property type="entry name" value="Nucleotide-binding domain of ferredoxin-NADP reductase (FNR) module"/>
    <property type="match status" value="1"/>
</dbReference>
<dbReference type="PANTHER" id="PTHR47878:SF1">
    <property type="entry name" value="FLAVODOXIN_FERREDOXIN--NADP REDUCTASE"/>
    <property type="match status" value="1"/>
</dbReference>
<dbReference type="InterPro" id="IPR033892">
    <property type="entry name" value="FNR_bac"/>
</dbReference>
<dbReference type="GO" id="GO:0034599">
    <property type="term" value="P:cellular response to oxidative stress"/>
    <property type="evidence" value="ECO:0007669"/>
    <property type="project" value="TreeGrafter"/>
</dbReference>
<feature type="domain" description="FAD-binding FR-type" evidence="12">
    <location>
        <begin position="2"/>
        <end position="102"/>
    </location>
</feature>
<dbReference type="InterPro" id="IPR017927">
    <property type="entry name" value="FAD-bd_FR_type"/>
</dbReference>
<dbReference type="RefSeq" id="WP_072822786.1">
    <property type="nucleotide sequence ID" value="NZ_FQUJ01000009.1"/>
</dbReference>
<evidence type="ECO:0000256" key="4">
    <source>
        <dbReference type="ARBA" id="ARBA00013223"/>
    </source>
</evidence>
<dbReference type="InterPro" id="IPR001709">
    <property type="entry name" value="Flavoprot_Pyr_Nucl_cyt_Rdtase"/>
</dbReference>
<name>A0A1M5ADW0_9GAMM</name>
<dbReference type="SUPFAM" id="SSF52343">
    <property type="entry name" value="Ferredoxin reductase-like, C-terminal NADP-linked domain"/>
    <property type="match status" value="1"/>
</dbReference>
<evidence type="ECO:0000256" key="9">
    <source>
        <dbReference type="ARBA" id="ARBA00022857"/>
    </source>
</evidence>
<organism evidence="13 14">
    <name type="scientific">Modicisalibacter ilicicola DSM 19980</name>
    <dbReference type="NCBI Taxonomy" id="1121942"/>
    <lineage>
        <taxon>Bacteria</taxon>
        <taxon>Pseudomonadati</taxon>
        <taxon>Pseudomonadota</taxon>
        <taxon>Gammaproteobacteria</taxon>
        <taxon>Oceanospirillales</taxon>
        <taxon>Halomonadaceae</taxon>
        <taxon>Modicisalibacter</taxon>
    </lineage>
</organism>
<comment type="cofactor">
    <cofactor evidence="1">
        <name>FAD</name>
        <dbReference type="ChEBI" id="CHEBI:57692"/>
    </cofactor>
</comment>
<comment type="subunit">
    <text evidence="3">Monomer.</text>
</comment>
<keyword evidence="14" id="KW-1185">Reference proteome</keyword>
<evidence type="ECO:0000313" key="13">
    <source>
        <dbReference type="EMBL" id="SHF28324.1"/>
    </source>
</evidence>
<evidence type="ECO:0000256" key="5">
    <source>
        <dbReference type="ARBA" id="ARBA00013903"/>
    </source>
</evidence>
<protein>
    <recommendedName>
        <fullName evidence="5">Ferredoxin--NADP reductase</fullName>
        <ecNumber evidence="4">1.18.1.2</ecNumber>
    </recommendedName>
</protein>
<evidence type="ECO:0000256" key="2">
    <source>
        <dbReference type="ARBA" id="ARBA00008312"/>
    </source>
</evidence>
<evidence type="ECO:0000256" key="1">
    <source>
        <dbReference type="ARBA" id="ARBA00001974"/>
    </source>
</evidence>
<evidence type="ECO:0000256" key="11">
    <source>
        <dbReference type="ARBA" id="ARBA00047776"/>
    </source>
</evidence>
<dbReference type="InterPro" id="IPR001433">
    <property type="entry name" value="OxRdtase_FAD/NAD-bd"/>
</dbReference>
<dbReference type="PROSITE" id="PS51384">
    <property type="entry name" value="FAD_FR"/>
    <property type="match status" value="1"/>
</dbReference>
<evidence type="ECO:0000256" key="7">
    <source>
        <dbReference type="ARBA" id="ARBA00022741"/>
    </source>
</evidence>
<accession>A0A1M5ADW0</accession>
<gene>
    <name evidence="13" type="ORF">SAMN02745148_02220</name>
</gene>
<dbReference type="STRING" id="1121942.SAMN02745148_02220"/>
<dbReference type="SUPFAM" id="SSF63380">
    <property type="entry name" value="Riboflavin synthase domain-like"/>
    <property type="match status" value="1"/>
</dbReference>
<dbReference type="GO" id="GO:0004324">
    <property type="term" value="F:ferredoxin-NADP+ reductase activity"/>
    <property type="evidence" value="ECO:0007669"/>
    <property type="project" value="UniProtKB-EC"/>
</dbReference>